<dbReference type="GO" id="GO:0003677">
    <property type="term" value="F:DNA binding"/>
    <property type="evidence" value="ECO:0007669"/>
    <property type="project" value="InterPro"/>
</dbReference>
<name>X0U1N0_9ZZZZ</name>
<proteinExistence type="predicted"/>
<dbReference type="Pfam" id="PF08755">
    <property type="entry name" value="YccV-like"/>
    <property type="match status" value="1"/>
</dbReference>
<dbReference type="NCBIfam" id="TIGR02097">
    <property type="entry name" value="yccV"/>
    <property type="match status" value="1"/>
</dbReference>
<accession>X0U1N0</accession>
<feature type="domain" description="Hemimethylated DNA-binding" evidence="1">
    <location>
        <begin position="18"/>
        <end position="114"/>
    </location>
</feature>
<dbReference type="InterPro" id="IPR011722">
    <property type="entry name" value="Hemimethylated_DNA-bd_dom"/>
</dbReference>
<dbReference type="AlphaFoldDB" id="X0U1N0"/>
<dbReference type="SUPFAM" id="SSF141255">
    <property type="entry name" value="YccV-like"/>
    <property type="match status" value="1"/>
</dbReference>
<comment type="caution">
    <text evidence="2">The sequence shown here is derived from an EMBL/GenBank/DDBJ whole genome shotgun (WGS) entry which is preliminary data.</text>
</comment>
<gene>
    <name evidence="2" type="ORF">S01H1_09212</name>
</gene>
<dbReference type="PANTHER" id="PTHR48439">
    <property type="entry name" value="HEMIMETHYLATED DNA-BINDING DOMAIN-CONTAINING PROTEIN"/>
    <property type="match status" value="1"/>
</dbReference>
<dbReference type="SMART" id="SM00992">
    <property type="entry name" value="YccV-like"/>
    <property type="match status" value="1"/>
</dbReference>
<evidence type="ECO:0000313" key="2">
    <source>
        <dbReference type="EMBL" id="GAF82350.1"/>
    </source>
</evidence>
<sequence length="119" mass="13975">MTGEDGREAPQAAPERPGARFALGHLVHHRRFDYRGVIFDVDATFQGTEEWYEEMARSRPPKDRPWYHVLVHDAQHTTYVAERNLEADASQEPIRHPLLEHLFDEFSEGHYRSTRRNAH</sequence>
<organism evidence="2">
    <name type="scientific">marine sediment metagenome</name>
    <dbReference type="NCBI Taxonomy" id="412755"/>
    <lineage>
        <taxon>unclassified sequences</taxon>
        <taxon>metagenomes</taxon>
        <taxon>ecological metagenomes</taxon>
    </lineage>
</organism>
<protein>
    <recommendedName>
        <fullName evidence="1">Hemimethylated DNA-binding domain-containing protein</fullName>
    </recommendedName>
</protein>
<evidence type="ECO:0000259" key="1">
    <source>
        <dbReference type="SMART" id="SM00992"/>
    </source>
</evidence>
<dbReference type="EMBL" id="BARS01004705">
    <property type="protein sequence ID" value="GAF82350.1"/>
    <property type="molecule type" value="Genomic_DNA"/>
</dbReference>
<reference evidence="2" key="1">
    <citation type="journal article" date="2014" name="Front. Microbiol.">
        <title>High frequency of phylogenetically diverse reductive dehalogenase-homologous genes in deep subseafloor sedimentary metagenomes.</title>
        <authorList>
            <person name="Kawai M."/>
            <person name="Futagami T."/>
            <person name="Toyoda A."/>
            <person name="Takaki Y."/>
            <person name="Nishi S."/>
            <person name="Hori S."/>
            <person name="Arai W."/>
            <person name="Tsubouchi T."/>
            <person name="Morono Y."/>
            <person name="Uchiyama I."/>
            <person name="Ito T."/>
            <person name="Fujiyama A."/>
            <person name="Inagaki F."/>
            <person name="Takami H."/>
        </authorList>
    </citation>
    <scope>NUCLEOTIDE SEQUENCE</scope>
    <source>
        <strain evidence="2">Expedition CK06-06</strain>
    </source>
</reference>
<dbReference type="PANTHER" id="PTHR48439:SF1">
    <property type="entry name" value="HEMIMETHYLATED DNA-BINDING DOMAIN-CONTAINING PROTEIN"/>
    <property type="match status" value="1"/>
</dbReference>
<dbReference type="InterPro" id="IPR036623">
    <property type="entry name" value="Hemimethylated_DNA-bd_sf"/>
</dbReference>
<dbReference type="InterPro" id="IPR053189">
    <property type="entry name" value="Clp_protease_adapter_ClpF"/>
</dbReference>
<dbReference type="Gene3D" id="2.30.30.390">
    <property type="entry name" value="Hemimethylated DNA-binding domain"/>
    <property type="match status" value="1"/>
</dbReference>